<dbReference type="OrthoDB" id="4370976at2"/>
<dbReference type="AlphaFoldDB" id="H5TM91"/>
<evidence type="ECO:0000256" key="1">
    <source>
        <dbReference type="SAM" id="MobiDB-lite"/>
    </source>
</evidence>
<keyword evidence="4" id="KW-1185">Reference proteome</keyword>
<evidence type="ECO:0000313" key="4">
    <source>
        <dbReference type="Proteomes" id="UP000005038"/>
    </source>
</evidence>
<protein>
    <recommendedName>
        <fullName evidence="2">O-acyltransferase WSD1 C-terminal domain-containing protein</fullName>
    </recommendedName>
</protein>
<evidence type="ECO:0000313" key="3">
    <source>
        <dbReference type="EMBL" id="GAB34599.1"/>
    </source>
</evidence>
<reference evidence="3" key="1">
    <citation type="submission" date="2012-02" db="EMBL/GenBank/DDBJ databases">
        <title>Whole genome shotgun sequence of Gordonia otitidis NBRC 100426.</title>
        <authorList>
            <person name="Yoshida I."/>
            <person name="Hosoyama A."/>
            <person name="Tsuchikane K."/>
            <person name="Katsumata H."/>
            <person name="Yamazaki S."/>
            <person name="Fujita N."/>
        </authorList>
    </citation>
    <scope>NUCLEOTIDE SEQUENCE [LARGE SCALE GENOMIC DNA]</scope>
    <source>
        <strain evidence="3">NBRC 100426</strain>
    </source>
</reference>
<dbReference type="EMBL" id="BAFB01000114">
    <property type="protein sequence ID" value="GAB34599.1"/>
    <property type="molecule type" value="Genomic_DNA"/>
</dbReference>
<dbReference type="Proteomes" id="UP000005038">
    <property type="component" value="Unassembled WGS sequence"/>
</dbReference>
<gene>
    <name evidence="3" type="ORF">GOOTI_114_00280</name>
</gene>
<comment type="caution">
    <text evidence="3">The sequence shown here is derived from an EMBL/GenBank/DDBJ whole genome shotgun (WGS) entry which is preliminary data.</text>
</comment>
<dbReference type="Pfam" id="PF06974">
    <property type="entry name" value="WS_DGAT_C"/>
    <property type="match status" value="1"/>
</dbReference>
<dbReference type="RefSeq" id="WP_007238834.1">
    <property type="nucleotide sequence ID" value="NZ_BAFB01000114.1"/>
</dbReference>
<dbReference type="InterPro" id="IPR009721">
    <property type="entry name" value="O-acyltransferase_WSD1_C"/>
</dbReference>
<dbReference type="STRING" id="1108044.GOOTI_114_00280"/>
<evidence type="ECO:0000259" key="2">
    <source>
        <dbReference type="Pfam" id="PF06974"/>
    </source>
</evidence>
<accession>H5TM91</accession>
<feature type="region of interest" description="Disordered" evidence="1">
    <location>
        <begin position="460"/>
        <end position="487"/>
    </location>
</feature>
<proteinExistence type="predicted"/>
<feature type="domain" description="O-acyltransferase WSD1 C-terminal" evidence="2">
    <location>
        <begin position="309"/>
        <end position="456"/>
    </location>
</feature>
<sequence>MQRMAAADALSYWMAPIIPNDQFAVYVFAHREVDDPRVLAAWLAARAQRVRDLRLRVLDVPLTLDRPYWVTTDVRAEQFVVDDVARTWQQCLAALAQRMSDQLDPTDMAWRVHVFAPVSGVPGTPHEYSQPGEPISGCGGPTPAADSDAGVVVVLQISHALGDGRRTAEIARELFGTRVFGAEPRRSVTRAAPDSALRVGSALLGAARFPGQFASMVARGAVAWRRHRVAPVEHGGGVALSRVNKPSGRSRTLRTLTVERRTLRIGGCGVTVGALVAISLALPRFLADVDDRLVVELTVARSPRRGTRNNFRNVGIDLRVDEPDLCERARRIAADIDTARRCDDDPTRVASRAATAATPAALTRWGIAHFDPEVVPERVTGVTVVSSVDRGPADLMLDGRPVLATAGFPALSPVQGLTHGVHGIGDRVTISVTTSPEVCPDVDAYLAGLSEAIDRLARAGSDNAVRAGRAGSEPDRARSEGNSATRG</sequence>
<name>H5TM91_GORO1</name>
<organism evidence="3 4">
    <name type="scientific">Gordonia otitidis (strain DSM 44809 / CCUG 52243 / JCM 12355 / NBRC 100426 / IFM 10032)</name>
    <dbReference type="NCBI Taxonomy" id="1108044"/>
    <lineage>
        <taxon>Bacteria</taxon>
        <taxon>Bacillati</taxon>
        <taxon>Actinomycetota</taxon>
        <taxon>Actinomycetes</taxon>
        <taxon>Mycobacteriales</taxon>
        <taxon>Gordoniaceae</taxon>
        <taxon>Gordonia</taxon>
    </lineage>
</organism>